<dbReference type="Gramene" id="ONIVA01G22960.1">
    <property type="protein sequence ID" value="ONIVA01G22960.1"/>
    <property type="gene ID" value="ONIVA01G22960"/>
</dbReference>
<dbReference type="Proteomes" id="UP000006591">
    <property type="component" value="Chromosome 1"/>
</dbReference>
<protein>
    <submittedName>
        <fullName evidence="1">Uncharacterized protein</fullName>
    </submittedName>
</protein>
<dbReference type="OMA" id="GYIIAAW"/>
<dbReference type="AlphaFoldDB" id="A0A0E0FNG1"/>
<evidence type="ECO:0000313" key="2">
    <source>
        <dbReference type="Proteomes" id="UP000006591"/>
    </source>
</evidence>
<accession>A0A0E0FNG1</accession>
<proteinExistence type="predicted"/>
<keyword evidence="2" id="KW-1185">Reference proteome</keyword>
<dbReference type="HOGENOM" id="CLU_2642379_0_0_1"/>
<evidence type="ECO:0000313" key="1">
    <source>
        <dbReference type="EnsemblPlants" id="ONIVA01G22960.1"/>
    </source>
</evidence>
<reference evidence="1" key="2">
    <citation type="submission" date="2018-04" db="EMBL/GenBank/DDBJ databases">
        <title>OnivRS2 (Oryza nivara Reference Sequence Version 2).</title>
        <authorList>
            <person name="Zhang J."/>
            <person name="Kudrna D."/>
            <person name="Lee S."/>
            <person name="Talag J."/>
            <person name="Rajasekar S."/>
            <person name="Welchert J."/>
            <person name="Hsing Y.-I."/>
            <person name="Wing R.A."/>
        </authorList>
    </citation>
    <scope>NUCLEOTIDE SEQUENCE [LARGE SCALE GENOMIC DNA]</scope>
</reference>
<reference evidence="1" key="1">
    <citation type="submission" date="2015-04" db="UniProtKB">
        <authorList>
            <consortium name="EnsemblPlants"/>
        </authorList>
    </citation>
    <scope>IDENTIFICATION</scope>
    <source>
        <strain evidence="1">SL10</strain>
    </source>
</reference>
<dbReference type="EnsemblPlants" id="ONIVA01G22960.1">
    <property type="protein sequence ID" value="ONIVA01G22960.1"/>
    <property type="gene ID" value="ONIVA01G22960"/>
</dbReference>
<organism evidence="1">
    <name type="scientific">Oryza nivara</name>
    <name type="common">Indian wild rice</name>
    <name type="synonym">Oryza sativa f. spontanea</name>
    <dbReference type="NCBI Taxonomy" id="4536"/>
    <lineage>
        <taxon>Eukaryota</taxon>
        <taxon>Viridiplantae</taxon>
        <taxon>Streptophyta</taxon>
        <taxon>Embryophyta</taxon>
        <taxon>Tracheophyta</taxon>
        <taxon>Spermatophyta</taxon>
        <taxon>Magnoliopsida</taxon>
        <taxon>Liliopsida</taxon>
        <taxon>Poales</taxon>
        <taxon>Poaceae</taxon>
        <taxon>BOP clade</taxon>
        <taxon>Oryzoideae</taxon>
        <taxon>Oryzeae</taxon>
        <taxon>Oryzinae</taxon>
        <taxon>Oryza</taxon>
    </lineage>
</organism>
<sequence length="77" mass="8706">MESGGRLLRRRQEAYTSTPATYVATSLPSDIVPVQDGYIIAAWRPKPPRRPHLTLLGDIVSMPDNYFVVSWRLAPPR</sequence>
<name>A0A0E0FNG1_ORYNI</name>